<comment type="caution">
    <text evidence="3">The sequence shown here is derived from an EMBL/GenBank/DDBJ whole genome shotgun (WGS) entry which is preliminary data.</text>
</comment>
<feature type="domain" description="Guanylate cyclase" evidence="2">
    <location>
        <begin position="256"/>
        <end position="383"/>
    </location>
</feature>
<feature type="transmembrane region" description="Helical" evidence="1">
    <location>
        <begin position="46"/>
        <end position="66"/>
    </location>
</feature>
<dbReference type="CDD" id="cd07302">
    <property type="entry name" value="CHD"/>
    <property type="match status" value="1"/>
</dbReference>
<organism evidence="3 4">
    <name type="scientific">Pararhizobium antarcticum</name>
    <dbReference type="NCBI Taxonomy" id="1798805"/>
    <lineage>
        <taxon>Bacteria</taxon>
        <taxon>Pseudomonadati</taxon>
        <taxon>Pseudomonadota</taxon>
        <taxon>Alphaproteobacteria</taxon>
        <taxon>Hyphomicrobiales</taxon>
        <taxon>Rhizobiaceae</taxon>
        <taxon>Rhizobium/Agrobacterium group</taxon>
        <taxon>Pararhizobium</taxon>
    </lineage>
</organism>
<feature type="transmembrane region" description="Helical" evidence="1">
    <location>
        <begin position="20"/>
        <end position="40"/>
    </location>
</feature>
<dbReference type="InterPro" id="IPR029787">
    <property type="entry name" value="Nucleotide_cyclase"/>
</dbReference>
<gene>
    <name evidence="3" type="ORF">AX760_24405</name>
</gene>
<dbReference type="GO" id="GO:0004016">
    <property type="term" value="F:adenylate cyclase activity"/>
    <property type="evidence" value="ECO:0007669"/>
    <property type="project" value="UniProtKB-ARBA"/>
</dbReference>
<keyword evidence="1" id="KW-1133">Transmembrane helix</keyword>
<dbReference type="Proteomes" id="UP000182661">
    <property type="component" value="Unassembled WGS sequence"/>
</dbReference>
<name>A0A657LKP2_9HYPH</name>
<sequence length="432" mass="46642">MTQQSDTIATALSNAERTGFRIAMLGRTVAVMLIAFAQLLSYYFPISVGIAAITSLIALGGLTSLTAAGTRYERHARYAIFAFDATTVTVLLAFIPLSSGGDVPQNMVFLTSSVQYYYVVIAAAVLTLSPPLVLWTGVWAASGLLFATGWILWGMDKVVSYNSLPISPSPEIYIQTVLDPDFLGIASRLQEALTITLVTAIAALSVHRARRVVSEHAQAEANRHRVQSLFGRYVPAPILRELLDEGHLIPQSRQATLMFADIAGFTRLSEGLPPTTLVHLLNEFFSAVTDIVDRHGGVVINYLGDALLISFNAPLSKKDHADSAVNAAQDILAMISQRDFDGKQIRLRIGIATGLVAAGTVGTGARQTYTLYGDAVNLAQRLQELSKETGTFCLISGTTAQQIRSAPPLTHVGTFAIRSLRTPIEVFRYGEN</sequence>
<dbReference type="PANTHER" id="PTHR43081">
    <property type="entry name" value="ADENYLATE CYCLASE, TERMINAL-DIFFERENTIATION SPECIFIC-RELATED"/>
    <property type="match status" value="1"/>
</dbReference>
<evidence type="ECO:0000256" key="1">
    <source>
        <dbReference type="SAM" id="Phobius"/>
    </source>
</evidence>
<dbReference type="PROSITE" id="PS50125">
    <property type="entry name" value="GUANYLATE_CYCLASE_2"/>
    <property type="match status" value="1"/>
</dbReference>
<reference evidence="3 4" key="1">
    <citation type="submission" date="2016-02" db="EMBL/GenBank/DDBJ databases">
        <title>Genome sequencing of a beta-galactosidase producing bacteria Rhizobium sp. 59.</title>
        <authorList>
            <person name="Wang D."/>
            <person name="Kot W."/>
            <person name="Qin Y."/>
            <person name="Hansen L."/>
            <person name="Naqvi K."/>
            <person name="Rensing C."/>
        </authorList>
    </citation>
    <scope>NUCLEOTIDE SEQUENCE [LARGE SCALE GENOMIC DNA]</scope>
    <source>
        <strain evidence="3 4">59</strain>
    </source>
</reference>
<protein>
    <submittedName>
        <fullName evidence="3">Adenylate cyclase</fullName>
    </submittedName>
</protein>
<dbReference type="EMBL" id="LSRP01000144">
    <property type="protein sequence ID" value="OJF90245.1"/>
    <property type="molecule type" value="Genomic_DNA"/>
</dbReference>
<feature type="transmembrane region" description="Helical" evidence="1">
    <location>
        <begin position="78"/>
        <end position="95"/>
    </location>
</feature>
<dbReference type="GO" id="GO:0035556">
    <property type="term" value="P:intracellular signal transduction"/>
    <property type="evidence" value="ECO:0007669"/>
    <property type="project" value="InterPro"/>
</dbReference>
<dbReference type="SUPFAM" id="SSF55073">
    <property type="entry name" value="Nucleotide cyclase"/>
    <property type="match status" value="1"/>
</dbReference>
<dbReference type="Gene3D" id="3.30.70.1230">
    <property type="entry name" value="Nucleotide cyclase"/>
    <property type="match status" value="1"/>
</dbReference>
<evidence type="ECO:0000313" key="3">
    <source>
        <dbReference type="EMBL" id="OJF90245.1"/>
    </source>
</evidence>
<accession>A0A657LKP2</accession>
<keyword evidence="1" id="KW-0472">Membrane</keyword>
<dbReference type="GO" id="GO:0009190">
    <property type="term" value="P:cyclic nucleotide biosynthetic process"/>
    <property type="evidence" value="ECO:0007669"/>
    <property type="project" value="InterPro"/>
</dbReference>
<dbReference type="InterPro" id="IPR050697">
    <property type="entry name" value="Adenylyl/Guanylyl_Cyclase_3/4"/>
</dbReference>
<proteinExistence type="predicted"/>
<dbReference type="AlphaFoldDB" id="A0A657LKP2"/>
<dbReference type="PANTHER" id="PTHR43081:SF1">
    <property type="entry name" value="ADENYLATE CYCLASE, TERMINAL-DIFFERENTIATION SPECIFIC"/>
    <property type="match status" value="1"/>
</dbReference>
<keyword evidence="4" id="KW-1185">Reference proteome</keyword>
<keyword evidence="1" id="KW-0812">Transmembrane</keyword>
<evidence type="ECO:0000259" key="2">
    <source>
        <dbReference type="PROSITE" id="PS50125"/>
    </source>
</evidence>
<dbReference type="Pfam" id="PF00211">
    <property type="entry name" value="Guanylate_cyc"/>
    <property type="match status" value="1"/>
</dbReference>
<dbReference type="SMART" id="SM00044">
    <property type="entry name" value="CYCc"/>
    <property type="match status" value="1"/>
</dbReference>
<dbReference type="InterPro" id="IPR001054">
    <property type="entry name" value="A/G_cyclase"/>
</dbReference>
<feature type="transmembrane region" description="Helical" evidence="1">
    <location>
        <begin position="107"/>
        <end position="126"/>
    </location>
</feature>
<evidence type="ECO:0000313" key="4">
    <source>
        <dbReference type="Proteomes" id="UP000182661"/>
    </source>
</evidence>
<feature type="transmembrane region" description="Helical" evidence="1">
    <location>
        <begin position="133"/>
        <end position="153"/>
    </location>
</feature>